<keyword evidence="3" id="KW-1185">Reference proteome</keyword>
<dbReference type="PANTHER" id="PTHR31630">
    <property type="entry name" value="PHYTANOYL-COA DIOXYGENASE-RELATED-RELATED"/>
    <property type="match status" value="1"/>
</dbReference>
<protein>
    <recommendedName>
        <fullName evidence="4">Phytanoyl-CoA dioxygenase</fullName>
    </recommendedName>
</protein>
<evidence type="ECO:0008006" key="4">
    <source>
        <dbReference type="Google" id="ProtNLM"/>
    </source>
</evidence>
<gene>
    <name evidence="2" type="ORF">Ae201684_005414</name>
</gene>
<name>A0A6G0XFI5_9STRA</name>
<feature type="region of interest" description="Disordered" evidence="1">
    <location>
        <begin position="333"/>
        <end position="353"/>
    </location>
</feature>
<evidence type="ECO:0000256" key="1">
    <source>
        <dbReference type="SAM" id="MobiDB-lite"/>
    </source>
</evidence>
<accession>A0A6G0XFI5</accession>
<dbReference type="Proteomes" id="UP000481153">
    <property type="component" value="Unassembled WGS sequence"/>
</dbReference>
<proteinExistence type="predicted"/>
<dbReference type="VEuPathDB" id="FungiDB:AeMF1_017565"/>
<dbReference type="Gene3D" id="2.60.120.620">
    <property type="entry name" value="q2cbj1_9rhob like domain"/>
    <property type="match status" value="1"/>
</dbReference>
<dbReference type="Pfam" id="PF05721">
    <property type="entry name" value="PhyH"/>
    <property type="match status" value="1"/>
</dbReference>
<sequence>MAEYHPSYSIDDEENYLAAFKRDGFVVIENILSDEECALSCGEIWDYLERDGKVKRDNPLTWGNENWPREVCRNGGFVGRFPFWKRMKKLDQTSLNKQPQSWRNRENPLVYKAFSRILSEEKLWVSIDRYGVMRPARVAHKTNDEEPDERDDWKTKAEWLHWDLSPFHFGTSAAGFLPNENLSVDQVHKSYGSLRLQGLITLRDCPVESGGFHCVPGFTDERFFKWANEHRDTYGTLPEIASRNFIEVPHDDEMRKEIKQVPMKAGSLLIWNSQLPHGNFPNDGYDFRMVQYLKMIPVKDREFLPAMKLEKFDKSEWFPAEYSPSALGKMLFGMEDWPSSGQEENESKKQRES</sequence>
<evidence type="ECO:0000313" key="3">
    <source>
        <dbReference type="Proteomes" id="UP000481153"/>
    </source>
</evidence>
<comment type="caution">
    <text evidence="2">The sequence shown here is derived from an EMBL/GenBank/DDBJ whole genome shotgun (WGS) entry which is preliminary data.</text>
</comment>
<reference evidence="2 3" key="1">
    <citation type="submission" date="2019-07" db="EMBL/GenBank/DDBJ databases">
        <title>Genomics analysis of Aphanomyces spp. identifies a new class of oomycete effector associated with host adaptation.</title>
        <authorList>
            <person name="Gaulin E."/>
        </authorList>
    </citation>
    <scope>NUCLEOTIDE SEQUENCE [LARGE SCALE GENOMIC DNA]</scope>
    <source>
        <strain evidence="2 3">ATCC 201684</strain>
    </source>
</reference>
<dbReference type="PANTHER" id="PTHR31630:SF6">
    <property type="entry name" value="PHYTANOYL-COA DIOXYGENASE-RELATED"/>
    <property type="match status" value="1"/>
</dbReference>
<dbReference type="SUPFAM" id="SSF51197">
    <property type="entry name" value="Clavaminate synthase-like"/>
    <property type="match status" value="1"/>
</dbReference>
<organism evidence="2 3">
    <name type="scientific">Aphanomyces euteiches</name>
    <dbReference type="NCBI Taxonomy" id="100861"/>
    <lineage>
        <taxon>Eukaryota</taxon>
        <taxon>Sar</taxon>
        <taxon>Stramenopiles</taxon>
        <taxon>Oomycota</taxon>
        <taxon>Saprolegniomycetes</taxon>
        <taxon>Saprolegniales</taxon>
        <taxon>Verrucalvaceae</taxon>
        <taxon>Aphanomyces</taxon>
    </lineage>
</organism>
<evidence type="ECO:0000313" key="2">
    <source>
        <dbReference type="EMBL" id="KAF0738802.1"/>
    </source>
</evidence>
<dbReference type="EMBL" id="VJMJ01000070">
    <property type="protein sequence ID" value="KAF0738802.1"/>
    <property type="molecule type" value="Genomic_DNA"/>
</dbReference>
<dbReference type="AlphaFoldDB" id="A0A6G0XFI5"/>
<dbReference type="InterPro" id="IPR008775">
    <property type="entry name" value="Phytyl_CoA_dOase-like"/>
</dbReference>